<dbReference type="RefSeq" id="WP_369153514.1">
    <property type="nucleotide sequence ID" value="NZ_CP163430.1"/>
</dbReference>
<dbReference type="Gene3D" id="3.40.50.920">
    <property type="match status" value="1"/>
</dbReference>
<dbReference type="InterPro" id="IPR029061">
    <property type="entry name" value="THDP-binding"/>
</dbReference>
<dbReference type="Pfam" id="PF00456">
    <property type="entry name" value="Transketolase_N"/>
    <property type="match status" value="1"/>
</dbReference>
<sequence>MNGLATRYAEVSAGAEDRLTPAERSVVRKELAELAALDLQDTAVSSLEVMRAVAAAVPERLYTDSADVLRRMHEIAGFGNHQSCLSSLPTVHACFELGLVAGTGGTLPPADLIVGRGHIAPSFYAERYVRGELPFLPLTTLHRGGMTGVVHRDWGFENTMRYSLGVGLAQAVSRAQELAGRGDDRKVVCLAGDGELHEGVTFECIRYAYDTGLDNLVLVVDANDRGIEPLLKPLSRDYLRAYFPTVVEVDGTDAASVRKALAGLLEAPGRAVLVCRTRKGEHSFKLPAAPPRAPSFATTTGRMLADVPTRSGRPPVVFTADMANRFGLRGHVPYHNTGLAETLSVGLTLALPEDDLKVVATDAMYYMDSLSMLTEAATGVRNLMVLAGRNWAAWGGSPNAFNLLSLLTETRVYEPVTEAEFHACARRLAAEPGTVHVLSMVDARFTPPAADCSQAVDDGVWINEPGTGDGDTAVVTFGYATTLVEEANARLRLPHLHCAALNPLFSRPVLERLRRFRRVVSVEYNGSHGGFGSWLRSRYLLPVTVHGVEKDIDNCVHDEQLRRHGMSPAQLAALLRSVRTEAGESRAAARS</sequence>
<feature type="domain" description="Transketolase N-terminal" evidence="2">
    <location>
        <begin position="184"/>
        <end position="277"/>
    </location>
</feature>
<dbReference type="EMBL" id="CP163430">
    <property type="protein sequence ID" value="XDP98439.1"/>
    <property type="molecule type" value="Genomic_DNA"/>
</dbReference>
<dbReference type="InterPro" id="IPR051157">
    <property type="entry name" value="PDH/Transketolase"/>
</dbReference>
<dbReference type="InterPro" id="IPR009014">
    <property type="entry name" value="Transketo_C/PFOR_II"/>
</dbReference>
<comment type="cofactor">
    <cofactor evidence="1">
        <name>thiamine diphosphate</name>
        <dbReference type="ChEBI" id="CHEBI:58937"/>
    </cofactor>
</comment>
<keyword evidence="3" id="KW-0614">Plasmid</keyword>
<dbReference type="GO" id="GO:0000287">
    <property type="term" value="F:magnesium ion binding"/>
    <property type="evidence" value="ECO:0007669"/>
    <property type="project" value="UniProtKB-ARBA"/>
</dbReference>
<dbReference type="SUPFAM" id="SSF52518">
    <property type="entry name" value="Thiamin diphosphate-binding fold (THDP-binding)"/>
    <property type="match status" value="1"/>
</dbReference>
<dbReference type="PANTHER" id="PTHR43825">
    <property type="entry name" value="PYRUVATE DEHYDROGENASE E1 COMPONENT"/>
    <property type="match status" value="1"/>
</dbReference>
<geneLocation type="plasmid" evidence="3">
    <name>unnamed1</name>
</geneLocation>
<protein>
    <submittedName>
        <fullName evidence="3">1-deoxy-D-xylulose-5-phosphate synthase N-terminal domain-containing protein</fullName>
    </submittedName>
</protein>
<dbReference type="PANTHER" id="PTHR43825:SF1">
    <property type="entry name" value="TRANSKETOLASE-LIKE PYRIMIDINE-BINDING DOMAIN-CONTAINING PROTEIN"/>
    <property type="match status" value="1"/>
</dbReference>
<dbReference type="AlphaFoldDB" id="A0AB39LXE9"/>
<organism evidence="3">
    <name type="scientific">Streptomyces sp. R02</name>
    <dbReference type="NCBI Taxonomy" id="3238623"/>
    <lineage>
        <taxon>Bacteria</taxon>
        <taxon>Bacillati</taxon>
        <taxon>Actinomycetota</taxon>
        <taxon>Actinomycetes</taxon>
        <taxon>Kitasatosporales</taxon>
        <taxon>Streptomycetaceae</taxon>
        <taxon>Streptomyces</taxon>
    </lineage>
</organism>
<name>A0AB39LXE9_9ACTN</name>
<evidence type="ECO:0000259" key="2">
    <source>
        <dbReference type="Pfam" id="PF00456"/>
    </source>
</evidence>
<dbReference type="Gene3D" id="3.40.50.970">
    <property type="match status" value="1"/>
</dbReference>
<dbReference type="InterPro" id="IPR005474">
    <property type="entry name" value="Transketolase_N"/>
</dbReference>
<accession>A0AB39LXE9</accession>
<dbReference type="SUPFAM" id="SSF52922">
    <property type="entry name" value="TK C-terminal domain-like"/>
    <property type="match status" value="1"/>
</dbReference>
<evidence type="ECO:0000313" key="3">
    <source>
        <dbReference type="EMBL" id="XDP98439.1"/>
    </source>
</evidence>
<reference evidence="3" key="1">
    <citation type="submission" date="2024-07" db="EMBL/GenBank/DDBJ databases">
        <authorList>
            <person name="Yu S.T."/>
        </authorList>
    </citation>
    <scope>NUCLEOTIDE SEQUENCE</scope>
    <source>
        <strain evidence="3">R02</strain>
        <plasmid evidence="3">unnamed1</plasmid>
    </source>
</reference>
<proteinExistence type="predicted"/>
<gene>
    <name evidence="3" type="ORF">AB5J57_33590</name>
</gene>
<evidence type="ECO:0000256" key="1">
    <source>
        <dbReference type="ARBA" id="ARBA00001964"/>
    </source>
</evidence>